<proteinExistence type="predicted"/>
<dbReference type="Proteomes" id="UP000299102">
    <property type="component" value="Unassembled WGS sequence"/>
</dbReference>
<dbReference type="EMBL" id="BGZK01001485">
    <property type="protein sequence ID" value="GBP80855.1"/>
    <property type="molecule type" value="Genomic_DNA"/>
</dbReference>
<name>A0A4C1Z2M6_EUMVA</name>
<organism evidence="3 4">
    <name type="scientific">Eumeta variegata</name>
    <name type="common">Bagworm moth</name>
    <name type="synonym">Eumeta japonica</name>
    <dbReference type="NCBI Taxonomy" id="151549"/>
    <lineage>
        <taxon>Eukaryota</taxon>
        <taxon>Metazoa</taxon>
        <taxon>Ecdysozoa</taxon>
        <taxon>Arthropoda</taxon>
        <taxon>Hexapoda</taxon>
        <taxon>Insecta</taxon>
        <taxon>Pterygota</taxon>
        <taxon>Neoptera</taxon>
        <taxon>Endopterygota</taxon>
        <taxon>Lepidoptera</taxon>
        <taxon>Glossata</taxon>
        <taxon>Ditrysia</taxon>
        <taxon>Tineoidea</taxon>
        <taxon>Psychidae</taxon>
        <taxon>Oiketicinae</taxon>
        <taxon>Eumeta</taxon>
    </lineage>
</organism>
<evidence type="ECO:0000256" key="2">
    <source>
        <dbReference type="SAM" id="Phobius"/>
    </source>
</evidence>
<gene>
    <name evidence="3" type="ORF">EVAR_62385_1</name>
</gene>
<keyword evidence="2" id="KW-0812">Transmembrane</keyword>
<reference evidence="3 4" key="1">
    <citation type="journal article" date="2019" name="Commun. Biol.">
        <title>The bagworm genome reveals a unique fibroin gene that provides high tensile strength.</title>
        <authorList>
            <person name="Kono N."/>
            <person name="Nakamura H."/>
            <person name="Ohtoshi R."/>
            <person name="Tomita M."/>
            <person name="Numata K."/>
            <person name="Arakawa K."/>
        </authorList>
    </citation>
    <scope>NUCLEOTIDE SEQUENCE [LARGE SCALE GENOMIC DNA]</scope>
</reference>
<keyword evidence="4" id="KW-1185">Reference proteome</keyword>
<keyword evidence="2" id="KW-1133">Transmembrane helix</keyword>
<keyword evidence="2" id="KW-0472">Membrane</keyword>
<accession>A0A4C1Z2M6</accession>
<evidence type="ECO:0000313" key="4">
    <source>
        <dbReference type="Proteomes" id="UP000299102"/>
    </source>
</evidence>
<comment type="caution">
    <text evidence="3">The sequence shown here is derived from an EMBL/GenBank/DDBJ whole genome shotgun (WGS) entry which is preliminary data.</text>
</comment>
<feature type="region of interest" description="Disordered" evidence="1">
    <location>
        <begin position="71"/>
        <end position="93"/>
    </location>
</feature>
<protein>
    <submittedName>
        <fullName evidence="3">Uncharacterized protein</fullName>
    </submittedName>
</protein>
<evidence type="ECO:0000256" key="1">
    <source>
        <dbReference type="SAM" id="MobiDB-lite"/>
    </source>
</evidence>
<sequence length="93" mass="10610">MGGGPSACVFAFVLYIIRSYAFLFLTLWTSDGSAYRPQKNYGSRLDVRLGKTLFISRLKKASASLTERSRIYDSEQEQHWHTPSIWDGVSSRE</sequence>
<feature type="transmembrane region" description="Helical" evidence="2">
    <location>
        <begin position="7"/>
        <end position="28"/>
    </location>
</feature>
<evidence type="ECO:0000313" key="3">
    <source>
        <dbReference type="EMBL" id="GBP80855.1"/>
    </source>
</evidence>
<feature type="compositionally biased region" description="Basic and acidic residues" evidence="1">
    <location>
        <begin position="71"/>
        <end position="80"/>
    </location>
</feature>
<dbReference type="AlphaFoldDB" id="A0A4C1Z2M6"/>